<sequence length="211" mass="22933">MNVDLSLLERWLTGWSLARGVPLPRHHGGGLAVDVGRPDQLRRHVFADAGEALQECASRIHEPFVYLKAPVDPDHMRRALPDRWTIEAPHYLMYLSTPISASAASPAGYTARMEEENGASLIRLLDAAGQTAAIGRVALSHGTAVFDRIETVESHRRKGLARALMIALDTVAEQAGTTERLLVATEAGRALYLSLGWRVLAPYSTAVLPAP</sequence>
<gene>
    <name evidence="2" type="ORF">CR152_06945</name>
</gene>
<proteinExistence type="predicted"/>
<name>A0A2D2DUU2_9BURK</name>
<dbReference type="KEGG" id="mass:CR152_06945"/>
<organism evidence="2 3">
    <name type="scientific">Massilia violaceinigra</name>
    <dbReference type="NCBI Taxonomy" id="2045208"/>
    <lineage>
        <taxon>Bacteria</taxon>
        <taxon>Pseudomonadati</taxon>
        <taxon>Pseudomonadota</taxon>
        <taxon>Betaproteobacteria</taxon>
        <taxon>Burkholderiales</taxon>
        <taxon>Oxalobacteraceae</taxon>
        <taxon>Telluria group</taxon>
        <taxon>Massilia</taxon>
    </lineage>
</organism>
<dbReference type="InterPro" id="IPR000182">
    <property type="entry name" value="GNAT_dom"/>
</dbReference>
<keyword evidence="3" id="KW-1185">Reference proteome</keyword>
<feature type="domain" description="N-acetyltransferase" evidence="1">
    <location>
        <begin position="81"/>
        <end position="211"/>
    </location>
</feature>
<accession>A0A2D2DUU2</accession>
<dbReference type="AlphaFoldDB" id="A0A2D2DUU2"/>
<dbReference type="Gene3D" id="3.40.630.30">
    <property type="match status" value="1"/>
</dbReference>
<dbReference type="EMBL" id="CP024608">
    <property type="protein sequence ID" value="ATQ78759.1"/>
    <property type="molecule type" value="Genomic_DNA"/>
</dbReference>
<evidence type="ECO:0000259" key="1">
    <source>
        <dbReference type="PROSITE" id="PS51186"/>
    </source>
</evidence>
<dbReference type="Pfam" id="PF13673">
    <property type="entry name" value="Acetyltransf_10"/>
    <property type="match status" value="1"/>
</dbReference>
<dbReference type="PROSITE" id="PS51186">
    <property type="entry name" value="GNAT"/>
    <property type="match status" value="1"/>
</dbReference>
<dbReference type="GO" id="GO:0016747">
    <property type="term" value="F:acyltransferase activity, transferring groups other than amino-acyl groups"/>
    <property type="evidence" value="ECO:0007669"/>
    <property type="project" value="InterPro"/>
</dbReference>
<evidence type="ECO:0000313" key="3">
    <source>
        <dbReference type="Proteomes" id="UP000229897"/>
    </source>
</evidence>
<evidence type="ECO:0000313" key="2">
    <source>
        <dbReference type="EMBL" id="ATQ78759.1"/>
    </source>
</evidence>
<reference evidence="2" key="1">
    <citation type="submission" date="2017-10" db="EMBL/GenBank/DDBJ databases">
        <title>Massilia psychrophilum sp. nov., a novel purple-pigmented bacterium isolated from Tianshan glacier, Xinjiang Municipality, China.</title>
        <authorList>
            <person name="Wang H."/>
        </authorList>
    </citation>
    <scope>NUCLEOTIDE SEQUENCE [LARGE SCALE GENOMIC DNA]</scope>
    <source>
        <strain evidence="2">B2</strain>
    </source>
</reference>
<dbReference type="RefSeq" id="WP_099882062.1">
    <property type="nucleotide sequence ID" value="NZ_CP024608.1"/>
</dbReference>
<protein>
    <submittedName>
        <fullName evidence="2">GNAT family N-acetyltransferase</fullName>
    </submittedName>
</protein>
<dbReference type="OrthoDB" id="4966223at2"/>
<dbReference type="Proteomes" id="UP000229897">
    <property type="component" value="Chromosome"/>
</dbReference>
<dbReference type="InterPro" id="IPR016181">
    <property type="entry name" value="Acyl_CoA_acyltransferase"/>
</dbReference>
<dbReference type="SUPFAM" id="SSF55729">
    <property type="entry name" value="Acyl-CoA N-acyltransferases (Nat)"/>
    <property type="match status" value="1"/>
</dbReference>
<keyword evidence="2" id="KW-0808">Transferase</keyword>